<gene>
    <name evidence="2" type="ORF">DK869_02615</name>
</gene>
<evidence type="ECO:0000313" key="3">
    <source>
        <dbReference type="Proteomes" id="UP000247565"/>
    </source>
</evidence>
<comment type="caution">
    <text evidence="2">The sequence shown here is derived from an EMBL/GenBank/DDBJ whole genome shotgun (WGS) entry which is preliminary data.</text>
</comment>
<accession>A0A318NEC6</accession>
<protein>
    <submittedName>
        <fullName evidence="2">Uncharacterized protein</fullName>
    </submittedName>
</protein>
<feature type="region of interest" description="Disordered" evidence="1">
    <location>
        <begin position="126"/>
        <end position="152"/>
    </location>
</feature>
<evidence type="ECO:0000313" key="2">
    <source>
        <dbReference type="EMBL" id="PXZ01908.1"/>
    </source>
</evidence>
<dbReference type="Proteomes" id="UP000247565">
    <property type="component" value="Unassembled WGS sequence"/>
</dbReference>
<sequence length="152" mass="16182">MAYNKMKSVSHFRTGLILTICLLTGIIPMVVQAQISGAVSNNTKNQDPNPLPPPPSRPGMSEYKPVSYDNSMTTTQSDSITSQKGEGLPGSTPSQSPVRPYNGPSVNIPGTGIRAYFNAPVQPPYNASASYDTFAGQPGGNRSAILQQNKVR</sequence>
<reference evidence="2 3" key="1">
    <citation type="submission" date="2018-05" db="EMBL/GenBank/DDBJ databases">
        <title>Reference genomes for bee gut microbiota database.</title>
        <authorList>
            <person name="Ellegaard K.M."/>
        </authorList>
    </citation>
    <scope>NUCLEOTIDE SEQUENCE [LARGE SCALE GENOMIC DNA]</scope>
    <source>
        <strain evidence="2 3">ESL0284</strain>
    </source>
</reference>
<feature type="compositionally biased region" description="Polar residues" evidence="1">
    <location>
        <begin position="68"/>
        <end position="84"/>
    </location>
</feature>
<dbReference type="EMBL" id="QGLT01000001">
    <property type="protein sequence ID" value="PXZ01908.1"/>
    <property type="molecule type" value="Genomic_DNA"/>
</dbReference>
<organism evidence="2 3">
    <name type="scientific">Commensalibacter melissae</name>
    <dbReference type="NCBI Taxonomy" id="2070537"/>
    <lineage>
        <taxon>Bacteria</taxon>
        <taxon>Pseudomonadati</taxon>
        <taxon>Pseudomonadota</taxon>
        <taxon>Alphaproteobacteria</taxon>
        <taxon>Acetobacterales</taxon>
        <taxon>Acetobacteraceae</taxon>
    </lineage>
</organism>
<feature type="region of interest" description="Disordered" evidence="1">
    <location>
        <begin position="40"/>
        <end position="105"/>
    </location>
</feature>
<dbReference type="AlphaFoldDB" id="A0A318NEC6"/>
<evidence type="ECO:0000256" key="1">
    <source>
        <dbReference type="SAM" id="MobiDB-lite"/>
    </source>
</evidence>
<name>A0A318NEC6_9PROT</name>
<proteinExistence type="predicted"/>
<keyword evidence="3" id="KW-1185">Reference proteome</keyword>